<dbReference type="SUPFAM" id="SSF53474">
    <property type="entry name" value="alpha/beta-Hydrolases"/>
    <property type="match status" value="1"/>
</dbReference>
<keyword evidence="2" id="KW-1185">Reference proteome</keyword>
<organism evidence="1 2">
    <name type="scientific">Oceanobacillus halophilus</name>
    <dbReference type="NCBI Taxonomy" id="930130"/>
    <lineage>
        <taxon>Bacteria</taxon>
        <taxon>Bacillati</taxon>
        <taxon>Bacillota</taxon>
        <taxon>Bacilli</taxon>
        <taxon>Bacillales</taxon>
        <taxon>Bacillaceae</taxon>
        <taxon>Oceanobacillus</taxon>
    </lineage>
</organism>
<name>A0A495A0L9_9BACI</name>
<dbReference type="PANTHER" id="PTHR48098:SF3">
    <property type="entry name" value="IRON(III) ENTEROBACTIN ESTERASE"/>
    <property type="match status" value="1"/>
</dbReference>
<proteinExistence type="predicted"/>
<dbReference type="EMBL" id="RBZP01000009">
    <property type="protein sequence ID" value="RKQ32647.1"/>
    <property type="molecule type" value="Genomic_DNA"/>
</dbReference>
<gene>
    <name evidence="1" type="ORF">D8M06_11965</name>
</gene>
<reference evidence="1 2" key="1">
    <citation type="journal article" date="2016" name="Int. J. Syst. Evol. Microbiol.">
        <title>Oceanobacillus halophilus sp. nov., a novel moderately halophilic bacterium from a hypersaline lake.</title>
        <authorList>
            <person name="Amoozegar M.A."/>
            <person name="Bagheri M."/>
            <person name="Makhdoumi A."/>
            <person name="Nikou M.M."/>
            <person name="Fazeli S.A.S."/>
            <person name="Schumann P."/>
            <person name="Sproer C."/>
            <person name="Sanchez-Porro C."/>
            <person name="Ventosa A."/>
        </authorList>
    </citation>
    <scope>NUCLEOTIDE SEQUENCE [LARGE SCALE GENOMIC DNA]</scope>
    <source>
        <strain evidence="1 2">DSM 23996</strain>
    </source>
</reference>
<dbReference type="Pfam" id="PF00756">
    <property type="entry name" value="Esterase"/>
    <property type="match status" value="1"/>
</dbReference>
<dbReference type="RefSeq" id="WP_121204643.1">
    <property type="nucleotide sequence ID" value="NZ_RBZP01000009.1"/>
</dbReference>
<evidence type="ECO:0000313" key="1">
    <source>
        <dbReference type="EMBL" id="RKQ32647.1"/>
    </source>
</evidence>
<dbReference type="InterPro" id="IPR029058">
    <property type="entry name" value="AB_hydrolase_fold"/>
</dbReference>
<dbReference type="InterPro" id="IPR000801">
    <property type="entry name" value="Esterase-like"/>
</dbReference>
<comment type="caution">
    <text evidence="1">The sequence shown here is derived from an EMBL/GenBank/DDBJ whole genome shotgun (WGS) entry which is preliminary data.</text>
</comment>
<dbReference type="Proteomes" id="UP000269301">
    <property type="component" value="Unassembled WGS sequence"/>
</dbReference>
<dbReference type="AlphaFoldDB" id="A0A495A0L9"/>
<dbReference type="Gene3D" id="3.40.50.1820">
    <property type="entry name" value="alpha/beta hydrolase"/>
    <property type="match status" value="1"/>
</dbReference>
<accession>A0A495A0L9</accession>
<dbReference type="OrthoDB" id="9803578at2"/>
<sequence length="244" mass="28237">MRRKGKMINKEITSTYLNETKAIKIYQPESFSPLHKYNICIMQDGNDFFQMGRVATFSDKLHGSEEITNTVFVGIHYKNRNDRRKKYHPDGEEYQAYTQFIVKEVVPLLDDLIPTLFLGKSRALMGDSLAGTFALATAIKYPNTFGKVIMHSPYIDNTMLRLVEETDTDLSSIDIYHTIGTKEDEATLSDGKVEDLLTPNRELNKLLLERGASYIYHELDEGNHTWKYWQKDMPRTLKSMFSEE</sequence>
<evidence type="ECO:0000313" key="2">
    <source>
        <dbReference type="Proteomes" id="UP000269301"/>
    </source>
</evidence>
<protein>
    <submittedName>
        <fullName evidence="1">Esterase family protein</fullName>
    </submittedName>
</protein>
<dbReference type="InterPro" id="IPR050583">
    <property type="entry name" value="Mycobacterial_A85_antigen"/>
</dbReference>
<dbReference type="PANTHER" id="PTHR48098">
    <property type="entry name" value="ENTEROCHELIN ESTERASE-RELATED"/>
    <property type="match status" value="1"/>
</dbReference>